<accession>A0A835E4Y8</accession>
<evidence type="ECO:0000256" key="2">
    <source>
        <dbReference type="SAM" id="MobiDB-lite"/>
    </source>
</evidence>
<organism evidence="3 4">
    <name type="scientific">Digitaria exilis</name>
    <dbReference type="NCBI Taxonomy" id="1010633"/>
    <lineage>
        <taxon>Eukaryota</taxon>
        <taxon>Viridiplantae</taxon>
        <taxon>Streptophyta</taxon>
        <taxon>Embryophyta</taxon>
        <taxon>Tracheophyta</taxon>
        <taxon>Spermatophyta</taxon>
        <taxon>Magnoliopsida</taxon>
        <taxon>Liliopsida</taxon>
        <taxon>Poales</taxon>
        <taxon>Poaceae</taxon>
        <taxon>PACMAD clade</taxon>
        <taxon>Panicoideae</taxon>
        <taxon>Panicodae</taxon>
        <taxon>Paniceae</taxon>
        <taxon>Anthephorinae</taxon>
        <taxon>Digitaria</taxon>
    </lineage>
</organism>
<comment type="caution">
    <text evidence="3">The sequence shown here is derived from an EMBL/GenBank/DDBJ whole genome shotgun (WGS) entry which is preliminary data.</text>
</comment>
<dbReference type="Pfam" id="PF02458">
    <property type="entry name" value="Transferase"/>
    <property type="match status" value="2"/>
</dbReference>
<name>A0A835E4Y8_9POAL</name>
<feature type="compositionally biased region" description="Low complexity" evidence="2">
    <location>
        <begin position="297"/>
        <end position="307"/>
    </location>
</feature>
<keyword evidence="4" id="KW-1185">Reference proteome</keyword>
<evidence type="ECO:0000313" key="4">
    <source>
        <dbReference type="Proteomes" id="UP000636709"/>
    </source>
</evidence>
<evidence type="ECO:0000256" key="1">
    <source>
        <dbReference type="ARBA" id="ARBA00022679"/>
    </source>
</evidence>
<feature type="region of interest" description="Disordered" evidence="2">
    <location>
        <begin position="290"/>
        <end position="317"/>
    </location>
</feature>
<dbReference type="InterPro" id="IPR023213">
    <property type="entry name" value="CAT-like_dom_sf"/>
</dbReference>
<dbReference type="Gene3D" id="3.30.559.10">
    <property type="entry name" value="Chloramphenicol acetyltransferase-like domain"/>
    <property type="match status" value="2"/>
</dbReference>
<dbReference type="InterPro" id="IPR051283">
    <property type="entry name" value="Sec_Metabolite_Acyltrans"/>
</dbReference>
<dbReference type="GO" id="GO:0016747">
    <property type="term" value="F:acyltransferase activity, transferring groups other than amino-acyl groups"/>
    <property type="evidence" value="ECO:0007669"/>
    <property type="project" value="UniProtKB-ARBA"/>
</dbReference>
<proteinExistence type="predicted"/>
<evidence type="ECO:0000313" key="3">
    <source>
        <dbReference type="EMBL" id="KAF8661856.1"/>
    </source>
</evidence>
<dbReference type="PANTHER" id="PTHR31896">
    <property type="entry name" value="FAMILY REGULATORY PROTEIN, PUTATIVE (AFU_ORTHOLOGUE AFUA_3G14730)-RELATED"/>
    <property type="match status" value="1"/>
</dbReference>
<keyword evidence="1" id="KW-0808">Transferase</keyword>
<dbReference type="AlphaFoldDB" id="A0A835E4Y8"/>
<dbReference type="Proteomes" id="UP000636709">
    <property type="component" value="Unassembled WGS sequence"/>
</dbReference>
<dbReference type="EMBL" id="JACEFO010002392">
    <property type="protein sequence ID" value="KAF8661856.1"/>
    <property type="molecule type" value="Genomic_DNA"/>
</dbReference>
<dbReference type="PANTHER" id="PTHR31896:SF43">
    <property type="entry name" value="PROTEIN ENHANCED PSEUDOMONAS SUSCEPTIBILITY 1"/>
    <property type="match status" value="1"/>
</dbReference>
<reference evidence="3" key="1">
    <citation type="submission" date="2020-07" db="EMBL/GenBank/DDBJ databases">
        <title>Genome sequence and genetic diversity analysis of an under-domesticated orphan crop, white fonio (Digitaria exilis).</title>
        <authorList>
            <person name="Bennetzen J.L."/>
            <person name="Chen S."/>
            <person name="Ma X."/>
            <person name="Wang X."/>
            <person name="Yssel A.E.J."/>
            <person name="Chaluvadi S.R."/>
            <person name="Johnson M."/>
            <person name="Gangashetty P."/>
            <person name="Hamidou F."/>
            <person name="Sanogo M.D."/>
            <person name="Zwaenepoel A."/>
            <person name="Wallace J."/>
            <person name="Van De Peer Y."/>
            <person name="Van Deynze A."/>
        </authorList>
    </citation>
    <scope>NUCLEOTIDE SEQUENCE</scope>
    <source>
        <tissue evidence="3">Leaves</tissue>
    </source>
</reference>
<dbReference type="OrthoDB" id="595207at2759"/>
<sequence length="475" mass="50666">MQGSTVNSCNNGTGHHRVKIISRRVVVPDPPPTLTSSAPETIHLTPWDLRMLSLDYIQKGVLLSKPDHHYHDAAAPLVVVDHLASALARALTRFHPFAGRLVAIDERDGDGKTTISVALRCTGEGAELVHAAAPGVTAADIAGALYIPRDVVASLFPLNGLVSAEAADRDGGSRRAPLLAAQVTELADAVFVAVSLNHAVGDGTTFWHFFNTWSDLSRQSSGGAHGDDEHHHHPPLSVLERWFHDACLVPVRLPFARLELAVRRCDDDHPPLHECFFHFSAESVRKLKARANAEAHSSSSTTTRSPPSSSPPCKPFSRTYGERVKGVPAAGYVGNAVVPCKVWSTAGEVTAGLGAAARLLNRAVASFVDDEDDAMVRSSVTRWAREPRLAYNAEMLTVAAVGTGSSPRFDVYGNDFGWGKPFAVRSGPGNMMDGNTSVFEGRGGGGAMALEVCLAPDTLERLVADGEFMDAVTVP</sequence>
<gene>
    <name evidence="3" type="ORF">HU200_056815</name>
</gene>
<protein>
    <submittedName>
        <fullName evidence="3">Uncharacterized protein</fullName>
    </submittedName>
</protein>